<dbReference type="Gene3D" id="3.90.1150.10">
    <property type="entry name" value="Aspartate Aminotransferase, domain 1"/>
    <property type="match status" value="1"/>
</dbReference>
<dbReference type="EMBL" id="AAWS01000014">
    <property type="protein sequence ID" value="EAY28785.1"/>
    <property type="molecule type" value="Genomic_DNA"/>
</dbReference>
<dbReference type="Pfam" id="PF00266">
    <property type="entry name" value="Aminotran_5"/>
    <property type="match status" value="1"/>
</dbReference>
<comment type="caution">
    <text evidence="3">The sequence shown here is derived from an EMBL/GenBank/DDBJ whole genome shotgun (WGS) entry which is preliminary data.</text>
</comment>
<keyword evidence="1" id="KW-0663">Pyridoxal phosphate</keyword>
<dbReference type="Gene3D" id="3.40.640.10">
    <property type="entry name" value="Type I PLP-dependent aspartate aminotransferase-like (Major domain)"/>
    <property type="match status" value="1"/>
</dbReference>
<evidence type="ECO:0000256" key="1">
    <source>
        <dbReference type="ARBA" id="ARBA00022898"/>
    </source>
</evidence>
<evidence type="ECO:0000259" key="2">
    <source>
        <dbReference type="Pfam" id="PF00266"/>
    </source>
</evidence>
<dbReference type="PANTHER" id="PTHR43586">
    <property type="entry name" value="CYSTEINE DESULFURASE"/>
    <property type="match status" value="1"/>
</dbReference>
<dbReference type="RefSeq" id="WP_002697558.1">
    <property type="nucleotide sequence ID" value="NZ_AAWS01000014.1"/>
</dbReference>
<dbReference type="AlphaFoldDB" id="A1ZLN1"/>
<accession>A1ZLN1</accession>
<dbReference type="OrthoDB" id="513408at2"/>
<dbReference type="InterPro" id="IPR015422">
    <property type="entry name" value="PyrdxlP-dep_Trfase_small"/>
</dbReference>
<gene>
    <name evidence="3" type="ORF">M23134_07883</name>
</gene>
<sequence length="375" mass="40971">MNSFIHKVYLDTAGVSRLLPQAAHAMQTTIMAQQYQGKAGIKQEAARLIPSLRHQVATLLGCHPHETAITDNTTHGVNIVAQGIQWRKGDCILIPDNEFPSNVYPWLNLVAQGVEIVRIPTQQGKYTVEDIAKAITPKTRLVALSHVGYLSGFRADINAIGELCAQQGILFFVDAAQSAGLLNIDVKKAKVSALTTCSWKWLRGPVGAGFLYCSEELMPQLKPAYVGAGAMQQSESDPATLPFDFKPGAARFEYSSLNISSIAGVHAAIKHLNQVSTQKIEAKAYADISFLFGALRNAGCTMYTGQQPPEKTQTAGILSFKHPEIPTATIEQFLDQHDIAYAHWHGYTRLSPAYDTPQAALEQFVHILNHLLILA</sequence>
<dbReference type="Proteomes" id="UP000004095">
    <property type="component" value="Unassembled WGS sequence"/>
</dbReference>
<dbReference type="PANTHER" id="PTHR43586:SF15">
    <property type="entry name" value="BLR3095 PROTEIN"/>
    <property type="match status" value="1"/>
</dbReference>
<feature type="domain" description="Aminotransferase class V" evidence="2">
    <location>
        <begin position="8"/>
        <end position="341"/>
    </location>
</feature>
<evidence type="ECO:0000313" key="4">
    <source>
        <dbReference type="Proteomes" id="UP000004095"/>
    </source>
</evidence>
<dbReference type="InterPro" id="IPR015424">
    <property type="entry name" value="PyrdxlP-dep_Trfase"/>
</dbReference>
<dbReference type="SUPFAM" id="SSF53383">
    <property type="entry name" value="PLP-dependent transferases"/>
    <property type="match status" value="1"/>
</dbReference>
<organism evidence="3 4">
    <name type="scientific">Microscilla marina ATCC 23134</name>
    <dbReference type="NCBI Taxonomy" id="313606"/>
    <lineage>
        <taxon>Bacteria</taxon>
        <taxon>Pseudomonadati</taxon>
        <taxon>Bacteroidota</taxon>
        <taxon>Cytophagia</taxon>
        <taxon>Cytophagales</taxon>
        <taxon>Microscillaceae</taxon>
        <taxon>Microscilla</taxon>
    </lineage>
</organism>
<reference evidence="3 4" key="1">
    <citation type="submission" date="2007-01" db="EMBL/GenBank/DDBJ databases">
        <authorList>
            <person name="Haygood M."/>
            <person name="Podell S."/>
            <person name="Anderson C."/>
            <person name="Hopkinson B."/>
            <person name="Roe K."/>
            <person name="Barbeau K."/>
            <person name="Gaasterland T."/>
            <person name="Ferriera S."/>
            <person name="Johnson J."/>
            <person name="Kravitz S."/>
            <person name="Beeson K."/>
            <person name="Sutton G."/>
            <person name="Rogers Y.-H."/>
            <person name="Friedman R."/>
            <person name="Frazier M."/>
            <person name="Venter J.C."/>
        </authorList>
    </citation>
    <scope>NUCLEOTIDE SEQUENCE [LARGE SCALE GENOMIC DNA]</scope>
    <source>
        <strain evidence="3 4">ATCC 23134</strain>
    </source>
</reference>
<name>A1ZLN1_MICM2</name>
<dbReference type="InterPro" id="IPR000192">
    <property type="entry name" value="Aminotrans_V_dom"/>
</dbReference>
<dbReference type="eggNOG" id="COG0520">
    <property type="taxonomic scope" value="Bacteria"/>
</dbReference>
<evidence type="ECO:0000313" key="3">
    <source>
        <dbReference type="EMBL" id="EAY28785.1"/>
    </source>
</evidence>
<dbReference type="InterPro" id="IPR015421">
    <property type="entry name" value="PyrdxlP-dep_Trfase_major"/>
</dbReference>
<proteinExistence type="predicted"/>
<keyword evidence="4" id="KW-1185">Reference proteome</keyword>
<protein>
    <submittedName>
        <fullName evidence="3">NifS protein, putative</fullName>
    </submittedName>
</protein>